<dbReference type="AlphaFoldDB" id="A0A9P5PE14"/>
<dbReference type="EMBL" id="JADNRY010000145">
    <property type="protein sequence ID" value="KAF9063501.1"/>
    <property type="molecule type" value="Genomic_DNA"/>
</dbReference>
<comment type="caution">
    <text evidence="1">The sequence shown here is derived from an EMBL/GenBank/DDBJ whole genome shotgun (WGS) entry which is preliminary data.</text>
</comment>
<evidence type="ECO:0000313" key="1">
    <source>
        <dbReference type="EMBL" id="KAF9063501.1"/>
    </source>
</evidence>
<name>A0A9P5PE14_9AGAR</name>
<keyword evidence="2" id="KW-1185">Reference proteome</keyword>
<protein>
    <submittedName>
        <fullName evidence="1">Uncharacterized protein</fullName>
    </submittedName>
</protein>
<reference evidence="1" key="1">
    <citation type="submission" date="2020-11" db="EMBL/GenBank/DDBJ databases">
        <authorList>
            <consortium name="DOE Joint Genome Institute"/>
            <person name="Ahrendt S."/>
            <person name="Riley R."/>
            <person name="Andreopoulos W."/>
            <person name="Labutti K."/>
            <person name="Pangilinan J."/>
            <person name="Ruiz-Duenas F.J."/>
            <person name="Barrasa J.M."/>
            <person name="Sanchez-Garcia M."/>
            <person name="Camarero S."/>
            <person name="Miyauchi S."/>
            <person name="Serrano A."/>
            <person name="Linde D."/>
            <person name="Babiker R."/>
            <person name="Drula E."/>
            <person name="Ayuso-Fernandez I."/>
            <person name="Pacheco R."/>
            <person name="Padilla G."/>
            <person name="Ferreira P."/>
            <person name="Barriuso J."/>
            <person name="Kellner H."/>
            <person name="Castanera R."/>
            <person name="Alfaro M."/>
            <person name="Ramirez L."/>
            <person name="Pisabarro A.G."/>
            <person name="Kuo A."/>
            <person name="Tritt A."/>
            <person name="Lipzen A."/>
            <person name="He G."/>
            <person name="Yan M."/>
            <person name="Ng V."/>
            <person name="Cullen D."/>
            <person name="Martin F."/>
            <person name="Rosso M.-N."/>
            <person name="Henrissat B."/>
            <person name="Hibbett D."/>
            <person name="Martinez A.T."/>
            <person name="Grigoriev I.V."/>
        </authorList>
    </citation>
    <scope>NUCLEOTIDE SEQUENCE</scope>
    <source>
        <strain evidence="1">AH 40177</strain>
    </source>
</reference>
<sequence>MIFDILGRLYTLTILFNYFMLRKPGADVNTANANPTIVAQPTSMPRTLLIPEITELTSIYDEASSLSVRRMENSQNTRALGGSVGASR</sequence>
<accession>A0A9P5PE14</accession>
<dbReference type="Proteomes" id="UP000772434">
    <property type="component" value="Unassembled WGS sequence"/>
</dbReference>
<gene>
    <name evidence="1" type="ORF">BDP27DRAFT_235729</name>
</gene>
<proteinExistence type="predicted"/>
<organism evidence="1 2">
    <name type="scientific">Rhodocollybia butyracea</name>
    <dbReference type="NCBI Taxonomy" id="206335"/>
    <lineage>
        <taxon>Eukaryota</taxon>
        <taxon>Fungi</taxon>
        <taxon>Dikarya</taxon>
        <taxon>Basidiomycota</taxon>
        <taxon>Agaricomycotina</taxon>
        <taxon>Agaricomycetes</taxon>
        <taxon>Agaricomycetidae</taxon>
        <taxon>Agaricales</taxon>
        <taxon>Marasmiineae</taxon>
        <taxon>Omphalotaceae</taxon>
        <taxon>Rhodocollybia</taxon>
    </lineage>
</organism>
<evidence type="ECO:0000313" key="2">
    <source>
        <dbReference type="Proteomes" id="UP000772434"/>
    </source>
</evidence>